<name>A0ACC3DIV6_9PEZI</name>
<sequence>MARTRAAASKLTDGGTAAHEANRELLSSSAEAPTTDKDDQNDVDLPHKPIRSPSTFSGKLEQFHYGDTTSPNSSAVRAAITTGTRSSTSLKRTLASQTEEVRATSSPSPASKKRRVASKYAPPSKYSHLKPLTDILEPNLICVF</sequence>
<dbReference type="Proteomes" id="UP001186974">
    <property type="component" value="Unassembled WGS sequence"/>
</dbReference>
<gene>
    <name evidence="1" type="ORF">LTS18_013065</name>
</gene>
<comment type="caution">
    <text evidence="1">The sequence shown here is derived from an EMBL/GenBank/DDBJ whole genome shotgun (WGS) entry which is preliminary data.</text>
</comment>
<keyword evidence="2" id="KW-1185">Reference proteome</keyword>
<dbReference type="EMBL" id="JAWDJW010003998">
    <property type="protein sequence ID" value="KAK3076417.1"/>
    <property type="molecule type" value="Genomic_DNA"/>
</dbReference>
<protein>
    <submittedName>
        <fullName evidence="1">Uncharacterized protein</fullName>
    </submittedName>
</protein>
<accession>A0ACC3DIV6</accession>
<reference evidence="1" key="1">
    <citation type="submission" date="2024-09" db="EMBL/GenBank/DDBJ databases">
        <title>Black Yeasts Isolated from many extreme environments.</title>
        <authorList>
            <person name="Coleine C."/>
            <person name="Stajich J.E."/>
            <person name="Selbmann L."/>
        </authorList>
    </citation>
    <scope>NUCLEOTIDE SEQUENCE</scope>
    <source>
        <strain evidence="1">CCFEE 5737</strain>
    </source>
</reference>
<evidence type="ECO:0000313" key="1">
    <source>
        <dbReference type="EMBL" id="KAK3076417.1"/>
    </source>
</evidence>
<feature type="non-terminal residue" evidence="1">
    <location>
        <position position="144"/>
    </location>
</feature>
<proteinExistence type="predicted"/>
<organism evidence="1 2">
    <name type="scientific">Coniosporium uncinatum</name>
    <dbReference type="NCBI Taxonomy" id="93489"/>
    <lineage>
        <taxon>Eukaryota</taxon>
        <taxon>Fungi</taxon>
        <taxon>Dikarya</taxon>
        <taxon>Ascomycota</taxon>
        <taxon>Pezizomycotina</taxon>
        <taxon>Dothideomycetes</taxon>
        <taxon>Dothideomycetes incertae sedis</taxon>
        <taxon>Coniosporium</taxon>
    </lineage>
</organism>
<evidence type="ECO:0000313" key="2">
    <source>
        <dbReference type="Proteomes" id="UP001186974"/>
    </source>
</evidence>